<proteinExistence type="predicted"/>
<keyword evidence="3" id="KW-1185">Reference proteome</keyword>
<gene>
    <name evidence="2" type="ORF">SAMN05421855_102154</name>
</gene>
<dbReference type="RefSeq" id="WP_093142304.1">
    <property type="nucleotide sequence ID" value="NZ_BMWO01000002.1"/>
</dbReference>
<dbReference type="PANTHER" id="PTHR19328:SF75">
    <property type="entry name" value="ALDOSE SUGAR DEHYDROGENASE YLII"/>
    <property type="match status" value="1"/>
</dbReference>
<protein>
    <submittedName>
        <fullName evidence="2">Quinoprotein glucose dehydrogenase</fullName>
    </submittedName>
</protein>
<dbReference type="InterPro" id="IPR011042">
    <property type="entry name" value="6-blade_b-propeller_TolB-like"/>
</dbReference>
<dbReference type="STRING" id="227084.SAMN05421855_102154"/>
<dbReference type="PROSITE" id="PS51257">
    <property type="entry name" value="PROKAR_LIPOPROTEIN"/>
    <property type="match status" value="1"/>
</dbReference>
<evidence type="ECO:0000313" key="3">
    <source>
        <dbReference type="Proteomes" id="UP000199321"/>
    </source>
</evidence>
<accession>A0A1G7EV14</accession>
<dbReference type="Gene3D" id="2.120.10.30">
    <property type="entry name" value="TolB, C-terminal domain"/>
    <property type="match status" value="1"/>
</dbReference>
<dbReference type="PANTHER" id="PTHR19328">
    <property type="entry name" value="HEDGEHOG-INTERACTING PROTEIN"/>
    <property type="match status" value="1"/>
</dbReference>
<dbReference type="OrthoDB" id="9770043at2"/>
<evidence type="ECO:0000259" key="1">
    <source>
        <dbReference type="Pfam" id="PF07995"/>
    </source>
</evidence>
<dbReference type="InterPro" id="IPR012938">
    <property type="entry name" value="Glc/Sorbosone_DH"/>
</dbReference>
<dbReference type="InterPro" id="IPR011041">
    <property type="entry name" value="Quinoprot_gluc/sorb_DH_b-prop"/>
</dbReference>
<name>A0A1G7EV14_9FLAO</name>
<reference evidence="2 3" key="1">
    <citation type="submission" date="2016-10" db="EMBL/GenBank/DDBJ databases">
        <authorList>
            <person name="de Groot N.N."/>
        </authorList>
    </citation>
    <scope>NUCLEOTIDE SEQUENCE [LARGE SCALE GENOMIC DNA]</scope>
    <source>
        <strain evidence="2 3">DSM 16195</strain>
    </source>
</reference>
<dbReference type="AlphaFoldDB" id="A0A1G7EV14"/>
<dbReference type="EMBL" id="FNBA01000002">
    <property type="protein sequence ID" value="SDE67427.1"/>
    <property type="molecule type" value="Genomic_DNA"/>
</dbReference>
<organism evidence="2 3">
    <name type="scientific">Ulvibacter litoralis</name>
    <dbReference type="NCBI Taxonomy" id="227084"/>
    <lineage>
        <taxon>Bacteria</taxon>
        <taxon>Pseudomonadati</taxon>
        <taxon>Bacteroidota</taxon>
        <taxon>Flavobacteriia</taxon>
        <taxon>Flavobacteriales</taxon>
        <taxon>Flavobacteriaceae</taxon>
        <taxon>Ulvibacter</taxon>
    </lineage>
</organism>
<feature type="domain" description="Glucose/Sorbosone dehydrogenase" evidence="1">
    <location>
        <begin position="46"/>
        <end position="365"/>
    </location>
</feature>
<dbReference type="Proteomes" id="UP000199321">
    <property type="component" value="Unassembled WGS sequence"/>
</dbReference>
<dbReference type="Pfam" id="PF07995">
    <property type="entry name" value="GSDH"/>
    <property type="match status" value="1"/>
</dbReference>
<dbReference type="SUPFAM" id="SSF50952">
    <property type="entry name" value="Soluble quinoprotein glucose dehydrogenase"/>
    <property type="match status" value="1"/>
</dbReference>
<sequence length="374" mass="41778">MKINFLLLSLLFVFTGCPKTKEAVAQKHALETEQRSYQIETVVSNLSNPWGMTWLPDGSMLITEKSGALIHFKDEIKTELKNVPDVYNRGQGGLLDIELHPNYSENGWIYITYASSEGDEDGGNTALIRCKLEGDSLTQIETLYKATPNTTRGQHFGSRIEFDNDGYLYFSIGERGDRDVNPQDITRDCGKIYRLNDDGSIPTDNPFVNEPNAKKAIFTFGNRNPQGMAKHPITGEIWIHEHGPKGGDEVNIIKKGANYGWPVISYGINYSGTKFTDETSRPGMEDPIHYWDPSIAPCGMAFVTSDKYPKWKGGLLIGSLKFNYVELLKLDGDKVIGRKKIAEDIGRVRNVKMGPDGYIYIAIEGQGIVKIIPN</sequence>
<evidence type="ECO:0000313" key="2">
    <source>
        <dbReference type="EMBL" id="SDE67427.1"/>
    </source>
</evidence>